<feature type="non-terminal residue" evidence="5">
    <location>
        <position position="91"/>
    </location>
</feature>
<accession>A0A7K4KZW5</accession>
<dbReference type="InterPro" id="IPR027417">
    <property type="entry name" value="P-loop_NTPase"/>
</dbReference>
<keyword evidence="3" id="KW-0342">GTP-binding</keyword>
<dbReference type="AlphaFoldDB" id="A0A7K4KZW5"/>
<sequence length="91" mass="10239">GSLHGYVMGTDNVALQRLIRACGNRYCAFNNRATRVEQHEQVTELLELIQSVVEANSNSHYTIQLYSQASSFGSGDERDFEEKCRVLGEQV</sequence>
<feature type="non-terminal residue" evidence="5">
    <location>
        <position position="1"/>
    </location>
</feature>
<evidence type="ECO:0000256" key="1">
    <source>
        <dbReference type="ARBA" id="ARBA00008535"/>
    </source>
</evidence>
<name>A0A7K4KZW5_9AVES</name>
<comment type="caution">
    <text evidence="5">The sequence shown here is derived from an EMBL/GenBank/DDBJ whole genome shotgun (WGS) entry which is preliminary data.</text>
</comment>
<organism evidence="5 6">
    <name type="scientific">Crypturellus soui</name>
    <dbReference type="NCBI Taxonomy" id="458187"/>
    <lineage>
        <taxon>Eukaryota</taxon>
        <taxon>Metazoa</taxon>
        <taxon>Chordata</taxon>
        <taxon>Craniata</taxon>
        <taxon>Vertebrata</taxon>
        <taxon>Euteleostomi</taxon>
        <taxon>Archelosauria</taxon>
        <taxon>Archosauria</taxon>
        <taxon>Dinosauria</taxon>
        <taxon>Saurischia</taxon>
        <taxon>Theropoda</taxon>
        <taxon>Coelurosauria</taxon>
        <taxon>Aves</taxon>
        <taxon>Palaeognathae</taxon>
        <taxon>Tinamiformes</taxon>
        <taxon>Tinamidae</taxon>
        <taxon>Crypturellus</taxon>
    </lineage>
</organism>
<proteinExistence type="inferred from homology"/>
<evidence type="ECO:0000256" key="2">
    <source>
        <dbReference type="ARBA" id="ARBA00022741"/>
    </source>
</evidence>
<dbReference type="Gene3D" id="3.40.50.300">
    <property type="entry name" value="P-loop containing nucleotide triphosphate hydrolases"/>
    <property type="match status" value="1"/>
</dbReference>
<dbReference type="Proteomes" id="UP000545332">
    <property type="component" value="Unassembled WGS sequence"/>
</dbReference>
<evidence type="ECO:0000259" key="4">
    <source>
        <dbReference type="Pfam" id="PF04548"/>
    </source>
</evidence>
<dbReference type="PANTHER" id="PTHR10903:SF73">
    <property type="entry name" value="GTPASE IMAP FAMILY MEMBER 8"/>
    <property type="match status" value="1"/>
</dbReference>
<dbReference type="OrthoDB" id="8954335at2759"/>
<gene>
    <name evidence="5" type="primary">Gimap1</name>
    <name evidence="5" type="ORF">CRYSOU_R15473</name>
</gene>
<protein>
    <submittedName>
        <fullName evidence="5">GIMA1 GTPase</fullName>
    </submittedName>
</protein>
<dbReference type="PANTHER" id="PTHR10903">
    <property type="entry name" value="GTPASE, IMAP FAMILY MEMBER-RELATED"/>
    <property type="match status" value="1"/>
</dbReference>
<dbReference type="InterPro" id="IPR006703">
    <property type="entry name" value="G_AIG1"/>
</dbReference>
<feature type="domain" description="AIG1-type G" evidence="4">
    <location>
        <begin position="2"/>
        <end position="70"/>
    </location>
</feature>
<dbReference type="InterPro" id="IPR045058">
    <property type="entry name" value="GIMA/IAN/Toc"/>
</dbReference>
<evidence type="ECO:0000313" key="6">
    <source>
        <dbReference type="Proteomes" id="UP000545332"/>
    </source>
</evidence>
<dbReference type="Pfam" id="PF04548">
    <property type="entry name" value="AIG1"/>
    <property type="match status" value="1"/>
</dbReference>
<comment type="similarity">
    <text evidence="1">Belongs to the TRAFAC class TrmE-Era-EngA-EngB-Septin-like GTPase superfamily. AIG1/Toc34/Toc159-like paraseptin GTPase family. IAN subfamily.</text>
</comment>
<evidence type="ECO:0000256" key="3">
    <source>
        <dbReference type="ARBA" id="ARBA00023134"/>
    </source>
</evidence>
<evidence type="ECO:0000313" key="5">
    <source>
        <dbReference type="EMBL" id="NWI21940.1"/>
    </source>
</evidence>
<dbReference type="EMBL" id="VWPX01072046">
    <property type="protein sequence ID" value="NWI21940.1"/>
    <property type="molecule type" value="Genomic_DNA"/>
</dbReference>
<reference evidence="5 6" key="1">
    <citation type="submission" date="2019-09" db="EMBL/GenBank/DDBJ databases">
        <title>Bird 10,000 Genomes (B10K) Project - Family phase.</title>
        <authorList>
            <person name="Zhang G."/>
        </authorList>
    </citation>
    <scope>NUCLEOTIDE SEQUENCE [LARGE SCALE GENOMIC DNA]</scope>
    <source>
        <strain evidence="5">B10K-MSB-42743</strain>
        <tissue evidence="5">Heart</tissue>
    </source>
</reference>
<keyword evidence="6" id="KW-1185">Reference proteome</keyword>
<keyword evidence="2" id="KW-0547">Nucleotide-binding</keyword>
<dbReference type="GO" id="GO:0005525">
    <property type="term" value="F:GTP binding"/>
    <property type="evidence" value="ECO:0007669"/>
    <property type="project" value="UniProtKB-KW"/>
</dbReference>